<evidence type="ECO:0000256" key="1">
    <source>
        <dbReference type="ARBA" id="ARBA00022692"/>
    </source>
</evidence>
<gene>
    <name evidence="3" type="ORF">PACLA_8A016168</name>
</gene>
<evidence type="ECO:0000256" key="2">
    <source>
        <dbReference type="ARBA" id="ARBA00022989"/>
    </source>
</evidence>
<dbReference type="FunFam" id="2.60.40.60:FF:000275">
    <property type="entry name" value="Si:dkey-30k22.7"/>
    <property type="match status" value="1"/>
</dbReference>
<dbReference type="Gene3D" id="2.60.40.60">
    <property type="entry name" value="Cadherins"/>
    <property type="match status" value="1"/>
</dbReference>
<dbReference type="Pfam" id="PF00028">
    <property type="entry name" value="Cadherin"/>
    <property type="match status" value="1"/>
</dbReference>
<accession>A0A6S7J9B1</accession>
<dbReference type="AlphaFoldDB" id="A0A6S7J9B1"/>
<feature type="non-terminal residue" evidence="3">
    <location>
        <position position="124"/>
    </location>
</feature>
<dbReference type="PANTHER" id="PTHR24026:SF126">
    <property type="entry name" value="PROTOCADHERIN FAT 4"/>
    <property type="match status" value="1"/>
</dbReference>
<dbReference type="SMART" id="SM00112">
    <property type="entry name" value="CA"/>
    <property type="match status" value="1"/>
</dbReference>
<dbReference type="GO" id="GO:0005509">
    <property type="term" value="F:calcium ion binding"/>
    <property type="evidence" value="ECO:0007669"/>
    <property type="project" value="UniProtKB-UniRule"/>
</dbReference>
<proteinExistence type="predicted"/>
<dbReference type="GO" id="GO:0007156">
    <property type="term" value="P:homophilic cell adhesion via plasma membrane adhesion molecules"/>
    <property type="evidence" value="ECO:0007669"/>
    <property type="project" value="InterPro"/>
</dbReference>
<dbReference type="SUPFAM" id="SSF49313">
    <property type="entry name" value="Cadherin-like"/>
    <property type="match status" value="1"/>
</dbReference>
<dbReference type="PANTHER" id="PTHR24026">
    <property type="entry name" value="FAT ATYPICAL CADHERIN-RELATED"/>
    <property type="match status" value="1"/>
</dbReference>
<keyword evidence="1" id="KW-0812">Transmembrane</keyword>
<reference evidence="3" key="1">
    <citation type="submission" date="2020-04" db="EMBL/GenBank/DDBJ databases">
        <authorList>
            <person name="Alioto T."/>
            <person name="Alioto T."/>
            <person name="Gomez Garrido J."/>
        </authorList>
    </citation>
    <scope>NUCLEOTIDE SEQUENCE</scope>
    <source>
        <strain evidence="3">A484AB</strain>
    </source>
</reference>
<keyword evidence="2" id="KW-1133">Transmembrane helix</keyword>
<dbReference type="Proteomes" id="UP001152795">
    <property type="component" value="Unassembled WGS sequence"/>
</dbReference>
<protein>
    <submittedName>
        <fullName evidence="3">Protocadherin Fat 4-like</fullName>
    </submittedName>
</protein>
<dbReference type="PRINTS" id="PR00205">
    <property type="entry name" value="CADHERIN"/>
</dbReference>
<evidence type="ECO:0000313" key="3">
    <source>
        <dbReference type="EMBL" id="CAB4027178.1"/>
    </source>
</evidence>
<organism evidence="3 4">
    <name type="scientific">Paramuricea clavata</name>
    <name type="common">Red gorgonian</name>
    <name type="synonym">Violescent sea-whip</name>
    <dbReference type="NCBI Taxonomy" id="317549"/>
    <lineage>
        <taxon>Eukaryota</taxon>
        <taxon>Metazoa</taxon>
        <taxon>Cnidaria</taxon>
        <taxon>Anthozoa</taxon>
        <taxon>Octocorallia</taxon>
        <taxon>Malacalcyonacea</taxon>
        <taxon>Plexauridae</taxon>
        <taxon>Paramuricea</taxon>
    </lineage>
</organism>
<dbReference type="EMBL" id="CACRXK020014644">
    <property type="protein sequence ID" value="CAB4027178.1"/>
    <property type="molecule type" value="Genomic_DNA"/>
</dbReference>
<dbReference type="PROSITE" id="PS50268">
    <property type="entry name" value="CADHERIN_2"/>
    <property type="match status" value="1"/>
</dbReference>
<dbReference type="GO" id="GO:0005886">
    <property type="term" value="C:plasma membrane"/>
    <property type="evidence" value="ECO:0007669"/>
    <property type="project" value="UniProtKB-SubCell"/>
</dbReference>
<dbReference type="OrthoDB" id="6021149at2759"/>
<evidence type="ECO:0000313" key="4">
    <source>
        <dbReference type="Proteomes" id="UP001152795"/>
    </source>
</evidence>
<dbReference type="InterPro" id="IPR002126">
    <property type="entry name" value="Cadherin-like_dom"/>
</dbReference>
<keyword evidence="2" id="KW-0472">Membrane</keyword>
<comment type="caution">
    <text evidence="3">The sequence shown here is derived from an EMBL/GenBank/DDBJ whole genome shotgun (WGS) entry which is preliminary data.</text>
</comment>
<keyword evidence="4" id="KW-1185">Reference proteome</keyword>
<name>A0A6S7J9B1_PARCT</name>
<dbReference type="InterPro" id="IPR015919">
    <property type="entry name" value="Cadherin-like_sf"/>
</dbReference>
<sequence>LSIQVEDYNDYAPVFRESRYSKKIPESFELNEEILTVIADDKDIGINKEISYFIVAGNDEGIFAINETSGIVTVAKRLDRETTTAHTLIVTAKDHGNPSLSSNATVAVVVTDTNDENPFLIIMQ</sequence>
<dbReference type="CDD" id="cd11304">
    <property type="entry name" value="Cadherin_repeat"/>
    <property type="match status" value="1"/>
</dbReference>